<evidence type="ECO:0000313" key="1">
    <source>
        <dbReference type="EMBL" id="VDO36968.1"/>
    </source>
</evidence>
<proteinExistence type="predicted"/>
<reference evidence="3" key="1">
    <citation type="submission" date="2017-02" db="UniProtKB">
        <authorList>
            <consortium name="WormBaseParasite"/>
        </authorList>
    </citation>
    <scope>IDENTIFICATION</scope>
</reference>
<dbReference type="EMBL" id="UZAG01017853">
    <property type="protein sequence ID" value="VDO36968.1"/>
    <property type="molecule type" value="Genomic_DNA"/>
</dbReference>
<keyword evidence="2" id="KW-1185">Reference proteome</keyword>
<dbReference type="AlphaFoldDB" id="A0A0R3QYK3"/>
<name>A0A0R3QYK3_9BILA</name>
<protein>
    <submittedName>
        <fullName evidence="3">E3 ubiquitin-protein ligase</fullName>
    </submittedName>
</protein>
<sequence length="225" mass="26275">MALGFTSVVELQQHGVKYLEDEIVERHCMEAVQLLVLLWIVHCFEKTEAGQWLQHCPIFYAELFGNSNPRQIIQNLYKTELNNIQMILLTDTLRIRVELLDCSCSDLDAEQSKLPQCLVPQHTEREITSRPILTFLKFNRNNFLYPLLFLGLSIRHSQEFFHDLENVFLQNFSNHHVEIIRKKFPNNKDESDRSIEGNEGARNYSCRSVICVVMYLGEIITTLLC</sequence>
<organism evidence="3">
    <name type="scientific">Brugia timori</name>
    <dbReference type="NCBI Taxonomy" id="42155"/>
    <lineage>
        <taxon>Eukaryota</taxon>
        <taxon>Metazoa</taxon>
        <taxon>Ecdysozoa</taxon>
        <taxon>Nematoda</taxon>
        <taxon>Chromadorea</taxon>
        <taxon>Rhabditida</taxon>
        <taxon>Spirurina</taxon>
        <taxon>Spiruromorpha</taxon>
        <taxon>Filarioidea</taxon>
        <taxon>Onchocercidae</taxon>
        <taxon>Brugia</taxon>
    </lineage>
</organism>
<dbReference type="Proteomes" id="UP000280834">
    <property type="component" value="Unassembled WGS sequence"/>
</dbReference>
<evidence type="ECO:0000313" key="3">
    <source>
        <dbReference type="WBParaSite" id="BTMF_0001282701-mRNA-1"/>
    </source>
</evidence>
<evidence type="ECO:0000313" key="2">
    <source>
        <dbReference type="Proteomes" id="UP000280834"/>
    </source>
</evidence>
<dbReference type="WBParaSite" id="BTMF_0001282701-mRNA-1">
    <property type="protein sequence ID" value="BTMF_0001282701-mRNA-1"/>
    <property type="gene ID" value="BTMF_0001282701"/>
</dbReference>
<accession>A0A0R3QYK3</accession>
<gene>
    <name evidence="1" type="ORF">BTMF_LOCUS10839</name>
</gene>
<reference evidence="1 2" key="2">
    <citation type="submission" date="2018-11" db="EMBL/GenBank/DDBJ databases">
        <authorList>
            <consortium name="Pathogen Informatics"/>
        </authorList>
    </citation>
    <scope>NUCLEOTIDE SEQUENCE [LARGE SCALE GENOMIC DNA]</scope>
</reference>